<name>A0ABV9MVP2_9ENTE</name>
<dbReference type="RefSeq" id="WP_204654498.1">
    <property type="nucleotide sequence ID" value="NZ_JAFBFD010000029.1"/>
</dbReference>
<accession>A0ABV9MVP2</accession>
<dbReference type="InterPro" id="IPR039564">
    <property type="entry name" value="Peptidase_C39-like"/>
</dbReference>
<dbReference type="Proteomes" id="UP001595969">
    <property type="component" value="Unassembled WGS sequence"/>
</dbReference>
<protein>
    <recommendedName>
        <fullName evidence="1">Peptidase C39-like domain-containing protein</fullName>
    </recommendedName>
</protein>
<feature type="domain" description="Peptidase C39-like" evidence="1">
    <location>
        <begin position="17"/>
        <end position="158"/>
    </location>
</feature>
<proteinExistence type="predicted"/>
<sequence length="179" mass="20509">MEKDVWHGLPEERFQLYQNWRTPSGYLCGTYAASVLLAYYQDYLDSAVIPRYIRQKSSGDGETLANFLRLFVQRHGLPTIAWQVAHGISCFFNHHGYPVQARATMIGGWQRSVKRIDQGKPLIIGLNQLLGSTYGNHWVVAYAYMETSQGERYLKIHDNWGNYRAVIPAKWVNATVSLP</sequence>
<evidence type="ECO:0000259" key="1">
    <source>
        <dbReference type="Pfam" id="PF13529"/>
    </source>
</evidence>
<dbReference type="Pfam" id="PF13529">
    <property type="entry name" value="Peptidase_C39_2"/>
    <property type="match status" value="1"/>
</dbReference>
<keyword evidence="3" id="KW-1185">Reference proteome</keyword>
<organism evidence="2 3">
    <name type="scientific">Enterococcus lemanii</name>
    <dbReference type="NCBI Taxonomy" id="1159752"/>
    <lineage>
        <taxon>Bacteria</taxon>
        <taxon>Bacillati</taxon>
        <taxon>Bacillota</taxon>
        <taxon>Bacilli</taxon>
        <taxon>Lactobacillales</taxon>
        <taxon>Enterococcaceae</taxon>
        <taxon>Enterococcus</taxon>
    </lineage>
</organism>
<evidence type="ECO:0000313" key="3">
    <source>
        <dbReference type="Proteomes" id="UP001595969"/>
    </source>
</evidence>
<reference evidence="3" key="1">
    <citation type="journal article" date="2019" name="Int. J. Syst. Evol. Microbiol.">
        <title>The Global Catalogue of Microorganisms (GCM) 10K type strain sequencing project: providing services to taxonomists for standard genome sequencing and annotation.</title>
        <authorList>
            <consortium name="The Broad Institute Genomics Platform"/>
            <consortium name="The Broad Institute Genome Sequencing Center for Infectious Disease"/>
            <person name="Wu L."/>
            <person name="Ma J."/>
        </authorList>
    </citation>
    <scope>NUCLEOTIDE SEQUENCE [LARGE SCALE GENOMIC DNA]</scope>
    <source>
        <strain evidence="3">CGMCC 1.19032</strain>
    </source>
</reference>
<gene>
    <name evidence="2" type="ORF">ACFO5I_10120</name>
</gene>
<dbReference type="EMBL" id="JBHSGS010000055">
    <property type="protein sequence ID" value="MFC4720082.1"/>
    <property type="molecule type" value="Genomic_DNA"/>
</dbReference>
<evidence type="ECO:0000313" key="2">
    <source>
        <dbReference type="EMBL" id="MFC4720082.1"/>
    </source>
</evidence>
<comment type="caution">
    <text evidence="2">The sequence shown here is derived from an EMBL/GenBank/DDBJ whole genome shotgun (WGS) entry which is preliminary data.</text>
</comment>